<evidence type="ECO:0000313" key="2">
    <source>
        <dbReference type="Proteomes" id="UP001162972"/>
    </source>
</evidence>
<dbReference type="EMBL" id="JAPFFJ010000896">
    <property type="protein sequence ID" value="KAJ6389832.1"/>
    <property type="molecule type" value="Genomic_DNA"/>
</dbReference>
<dbReference type="GO" id="GO:0004601">
    <property type="term" value="F:peroxidase activity"/>
    <property type="evidence" value="ECO:0007669"/>
    <property type="project" value="InterPro"/>
</dbReference>
<organism evidence="1 2">
    <name type="scientific">Salix udensis</name>
    <dbReference type="NCBI Taxonomy" id="889485"/>
    <lineage>
        <taxon>Eukaryota</taxon>
        <taxon>Viridiplantae</taxon>
        <taxon>Streptophyta</taxon>
        <taxon>Embryophyta</taxon>
        <taxon>Tracheophyta</taxon>
        <taxon>Spermatophyta</taxon>
        <taxon>Magnoliopsida</taxon>
        <taxon>eudicotyledons</taxon>
        <taxon>Gunneridae</taxon>
        <taxon>Pentapetalae</taxon>
        <taxon>rosids</taxon>
        <taxon>fabids</taxon>
        <taxon>Malpighiales</taxon>
        <taxon>Salicaceae</taxon>
        <taxon>Saliceae</taxon>
        <taxon>Salix</taxon>
    </lineage>
</organism>
<comment type="caution">
    <text evidence="1">The sequence shown here is derived from an EMBL/GenBank/DDBJ whole genome shotgun (WGS) entry which is preliminary data.</text>
</comment>
<reference evidence="1" key="1">
    <citation type="submission" date="2022-10" db="EMBL/GenBank/DDBJ databases">
        <authorList>
            <person name="Hyden B.L."/>
            <person name="Feng K."/>
            <person name="Yates T."/>
            <person name="Jawdy S."/>
            <person name="Smart L.B."/>
            <person name="Muchero W."/>
        </authorList>
    </citation>
    <scope>NUCLEOTIDE SEQUENCE</scope>
    <source>
        <tissue evidence="1">Shoot tip</tissue>
    </source>
</reference>
<dbReference type="GO" id="GO:0006979">
    <property type="term" value="P:response to oxidative stress"/>
    <property type="evidence" value="ECO:0007669"/>
    <property type="project" value="InterPro"/>
</dbReference>
<dbReference type="Proteomes" id="UP001162972">
    <property type="component" value="Unassembled WGS sequence"/>
</dbReference>
<dbReference type="GO" id="GO:0020037">
    <property type="term" value="F:heme binding"/>
    <property type="evidence" value="ECO:0007669"/>
    <property type="project" value="InterPro"/>
</dbReference>
<evidence type="ECO:0000313" key="1">
    <source>
        <dbReference type="EMBL" id="KAJ6389832.1"/>
    </source>
</evidence>
<dbReference type="Gene3D" id="1.10.420.10">
    <property type="entry name" value="Peroxidase, domain 2"/>
    <property type="match status" value="1"/>
</dbReference>
<sequence>MVSPPENFRQDNLLIIWMTGSHTIIAISRCTSSFRGHRCQVGSVFAQVPRLVSDNLYYRNLLSKKAQLHSDRELFNGCSADALVKRYAGNPSIMILPGSQGTRERCVKNVEKLIEKSNQSVNYKRTKSGPSSMTGISEYPTAALGNCKTIQDVSPISSEARAAT</sequence>
<accession>A0AAD6NNQ5</accession>
<dbReference type="SUPFAM" id="SSF48113">
    <property type="entry name" value="Heme-dependent peroxidases"/>
    <property type="match status" value="1"/>
</dbReference>
<protein>
    <submittedName>
        <fullName evidence="1">Uncharacterized protein</fullName>
    </submittedName>
</protein>
<gene>
    <name evidence="1" type="ORF">OIU84_029103</name>
</gene>
<keyword evidence="2" id="KW-1185">Reference proteome</keyword>
<name>A0AAD6NNQ5_9ROSI</name>
<reference evidence="1" key="2">
    <citation type="journal article" date="2023" name="Int. J. Mol. Sci.">
        <title>De Novo Assembly and Annotation of 11 Diverse Shrub Willow (Salix) Genomes Reveals Novel Gene Organization in Sex-Linked Regions.</title>
        <authorList>
            <person name="Hyden B."/>
            <person name="Feng K."/>
            <person name="Yates T.B."/>
            <person name="Jawdy S."/>
            <person name="Cereghino C."/>
            <person name="Smart L.B."/>
            <person name="Muchero W."/>
        </authorList>
    </citation>
    <scope>NUCLEOTIDE SEQUENCE</scope>
    <source>
        <tissue evidence="1">Shoot tip</tissue>
    </source>
</reference>
<dbReference type="AlphaFoldDB" id="A0AAD6NNQ5"/>
<proteinExistence type="predicted"/>
<dbReference type="InterPro" id="IPR010255">
    <property type="entry name" value="Haem_peroxidase_sf"/>
</dbReference>